<dbReference type="Pfam" id="PF00533">
    <property type="entry name" value="BRCT"/>
    <property type="match status" value="1"/>
</dbReference>
<accession>A0A3P8EV63</accession>
<dbReference type="InterPro" id="IPR001357">
    <property type="entry name" value="BRCT_dom"/>
</dbReference>
<proteinExistence type="predicted"/>
<dbReference type="GO" id="GO:0006297">
    <property type="term" value="P:nucleotide-excision repair, DNA gap filling"/>
    <property type="evidence" value="ECO:0007669"/>
    <property type="project" value="TreeGrafter"/>
</dbReference>
<keyword evidence="1" id="KW-0233">DNA recombination</keyword>
<evidence type="ECO:0000259" key="2">
    <source>
        <dbReference type="PROSITE" id="PS50172"/>
    </source>
</evidence>
<keyword evidence="4" id="KW-1185">Reference proteome</keyword>
<dbReference type="GO" id="GO:0006310">
    <property type="term" value="P:DNA recombination"/>
    <property type="evidence" value="ECO:0007669"/>
    <property type="project" value="UniProtKB-KW"/>
</dbReference>
<evidence type="ECO:0000313" key="3">
    <source>
        <dbReference type="EMBL" id="VDP50818.1"/>
    </source>
</evidence>
<dbReference type="GO" id="GO:0005524">
    <property type="term" value="F:ATP binding"/>
    <property type="evidence" value="ECO:0007669"/>
    <property type="project" value="InterPro"/>
</dbReference>
<dbReference type="GO" id="GO:0003910">
    <property type="term" value="F:DNA ligase (ATP) activity"/>
    <property type="evidence" value="ECO:0007669"/>
    <property type="project" value="InterPro"/>
</dbReference>
<dbReference type="InterPro" id="IPR029710">
    <property type="entry name" value="LIG4"/>
</dbReference>
<dbReference type="GO" id="GO:0006303">
    <property type="term" value="P:double-strand break repair via nonhomologous end joining"/>
    <property type="evidence" value="ECO:0007669"/>
    <property type="project" value="TreeGrafter"/>
</dbReference>
<dbReference type="Gene3D" id="3.40.50.10190">
    <property type="entry name" value="BRCT domain"/>
    <property type="match status" value="1"/>
</dbReference>
<dbReference type="InterPro" id="IPR036420">
    <property type="entry name" value="BRCT_dom_sf"/>
</dbReference>
<gene>
    <name evidence="3" type="ORF">HPBE_LOCUS25368</name>
</gene>
<name>A0A183GRQ0_HELPZ</name>
<dbReference type="PANTHER" id="PTHR45997">
    <property type="entry name" value="DNA LIGASE 4"/>
    <property type="match status" value="1"/>
</dbReference>
<dbReference type="PROSITE" id="PS50172">
    <property type="entry name" value="BRCT"/>
    <property type="match status" value="1"/>
</dbReference>
<dbReference type="OrthoDB" id="206088at2759"/>
<reference evidence="5" key="2">
    <citation type="submission" date="2019-09" db="UniProtKB">
        <authorList>
            <consortium name="WormBaseParasite"/>
        </authorList>
    </citation>
    <scope>IDENTIFICATION</scope>
</reference>
<evidence type="ECO:0000256" key="1">
    <source>
        <dbReference type="ARBA" id="ARBA00023172"/>
    </source>
</evidence>
<dbReference type="EMBL" id="UZAH01037794">
    <property type="protein sequence ID" value="VDP50818.1"/>
    <property type="molecule type" value="Genomic_DNA"/>
</dbReference>
<dbReference type="PANTHER" id="PTHR45997:SF1">
    <property type="entry name" value="DNA LIGASE 4"/>
    <property type="match status" value="1"/>
</dbReference>
<dbReference type="GO" id="GO:0005958">
    <property type="term" value="C:DNA-dependent protein kinase-DNA ligase 4 complex"/>
    <property type="evidence" value="ECO:0007669"/>
    <property type="project" value="TreeGrafter"/>
</dbReference>
<dbReference type="Proteomes" id="UP000050761">
    <property type="component" value="Unassembled WGS sequence"/>
</dbReference>
<sequence>MRVSGAVPVVDSKCVRTESPLVGRTICVLFGTDERLRKRLMEILKRYGANVVANPVEDMSLVVATTDKHLKTRAQVEAGKVTVLRSKWVLRCEQEGEVVPWTPEEVLNEVDGGFSLA</sequence>
<dbReference type="SUPFAM" id="SSF52113">
    <property type="entry name" value="BRCT domain"/>
    <property type="match status" value="1"/>
</dbReference>
<dbReference type="WBParaSite" id="HPBE_0002537001-mRNA-1">
    <property type="protein sequence ID" value="HPBE_0002537001-mRNA-1"/>
    <property type="gene ID" value="HPBE_0002537001"/>
</dbReference>
<dbReference type="AlphaFoldDB" id="A0A183GRQ0"/>
<evidence type="ECO:0000313" key="4">
    <source>
        <dbReference type="Proteomes" id="UP000050761"/>
    </source>
</evidence>
<organism evidence="4 5">
    <name type="scientific">Heligmosomoides polygyrus</name>
    <name type="common">Parasitic roundworm</name>
    <dbReference type="NCBI Taxonomy" id="6339"/>
    <lineage>
        <taxon>Eukaryota</taxon>
        <taxon>Metazoa</taxon>
        <taxon>Ecdysozoa</taxon>
        <taxon>Nematoda</taxon>
        <taxon>Chromadorea</taxon>
        <taxon>Rhabditida</taxon>
        <taxon>Rhabditina</taxon>
        <taxon>Rhabditomorpha</taxon>
        <taxon>Strongyloidea</taxon>
        <taxon>Heligmosomidae</taxon>
        <taxon>Heligmosomoides</taxon>
    </lineage>
</organism>
<dbReference type="GO" id="GO:0003677">
    <property type="term" value="F:DNA binding"/>
    <property type="evidence" value="ECO:0007669"/>
    <property type="project" value="InterPro"/>
</dbReference>
<reference evidence="3 4" key="1">
    <citation type="submission" date="2018-11" db="EMBL/GenBank/DDBJ databases">
        <authorList>
            <consortium name="Pathogen Informatics"/>
        </authorList>
    </citation>
    <scope>NUCLEOTIDE SEQUENCE [LARGE SCALE GENOMIC DNA]</scope>
</reference>
<accession>A0A183GRQ0</accession>
<feature type="domain" description="BRCT" evidence="2">
    <location>
        <begin position="16"/>
        <end position="106"/>
    </location>
</feature>
<protein>
    <submittedName>
        <fullName evidence="5">BRCT domain-containing protein</fullName>
    </submittedName>
</protein>
<evidence type="ECO:0000313" key="5">
    <source>
        <dbReference type="WBParaSite" id="HPBE_0002537001-mRNA-1"/>
    </source>
</evidence>
<dbReference type="GO" id="GO:0032807">
    <property type="term" value="C:DNA ligase IV complex"/>
    <property type="evidence" value="ECO:0007669"/>
    <property type="project" value="TreeGrafter"/>
</dbReference>